<sequence>MPTKQNTTQLIADLSQIMVAWAEWEDEGKFRKTFYPVPEHIRAFDPSVILVIGPRGSGKSELFRAVIKLDLMPAIQRCLPDARLPFKEMDRITWIAAYPAESHFPGTLELERFLIDDNPDPERPPMEIWFAYLVRFLWDHLSQEDQKSLEILKDIDGGDIDKIYSVFKSLKNAPSLALDHLDAKLEREDRYIFVGYDELETLGAKNWVAMSSAIRGLVAFWADYTRRWHRLRAKIFLRTDLFQRYAIEGGPDLAKLAANRVELHWNDKNLYAMLLKRIANGSEDLWQYVKTSRGIKFFDDPILGHVPYPVTEEDIRPLIKKMAGEFMGATIKKGYTHLWILNHIRDGRGQALPRPLVRLLAVAADTQKNSPRNLKWPRLVDHISLRRALDRVSEEHVTHSKDEWPWLLDLKTSVKGQQVPLVRKEFEEILEKTLFYKGNTLQKIQFESEKSLQKALPANNAHEMIDYLVEVGIFRERTRERIDVPDLFLSGLGLKRKGGVRKK</sequence>
<dbReference type="STRING" id="1110509.Mhar_1639"/>
<dbReference type="GeneID" id="12510808"/>
<organism evidence="1 2">
    <name type="scientific">Methanothrix harundinacea (strain 6Ac)</name>
    <name type="common">Methanosaeta harundinacea</name>
    <dbReference type="NCBI Taxonomy" id="1110509"/>
    <lineage>
        <taxon>Archaea</taxon>
        <taxon>Methanobacteriati</taxon>
        <taxon>Methanobacteriota</taxon>
        <taxon>Stenosarchaea group</taxon>
        <taxon>Methanomicrobia</taxon>
        <taxon>Methanotrichales</taxon>
        <taxon>Methanotrichaceae</taxon>
        <taxon>Methanothrix</taxon>
    </lineage>
</organism>
<accession>G7WPW8</accession>
<dbReference type="EMBL" id="CP003117">
    <property type="protein sequence ID" value="AET64999.1"/>
    <property type="molecule type" value="Genomic_DNA"/>
</dbReference>
<dbReference type="KEGG" id="mhi:Mhar_1639"/>
<protein>
    <recommendedName>
        <fullName evidence="3">ATP-binding protein</fullName>
    </recommendedName>
</protein>
<dbReference type="InterPro" id="IPR059206">
    <property type="entry name" value="Sll1717-like"/>
</dbReference>
<proteinExistence type="predicted"/>
<dbReference type="RefSeq" id="WP_014587181.1">
    <property type="nucleotide sequence ID" value="NC_017527.1"/>
</dbReference>
<name>G7WPW8_METH6</name>
<keyword evidence="2" id="KW-1185">Reference proteome</keyword>
<evidence type="ECO:0000313" key="2">
    <source>
        <dbReference type="Proteomes" id="UP000005877"/>
    </source>
</evidence>
<dbReference type="HOGENOM" id="CLU_041406_0_0_2"/>
<dbReference type="PATRIC" id="fig|1110509.7.peg.1821"/>
<reference evidence="1 2" key="1">
    <citation type="journal article" date="2012" name="PLoS ONE">
        <title>The genome characteristics and predicted function of methyl-group oxidation pathway in the obligate aceticlastic methanogens, Methanosaeta spp.</title>
        <authorList>
            <person name="Zhu J."/>
            <person name="Zheng H."/>
            <person name="Ai G."/>
            <person name="Zhang G."/>
            <person name="Liu D."/>
            <person name="Liu X."/>
            <person name="Dong X."/>
        </authorList>
    </citation>
    <scope>NUCLEOTIDE SEQUENCE [LARGE SCALE GENOMIC DNA]</scope>
    <source>
        <strain evidence="1 2">6Ac</strain>
    </source>
</reference>
<evidence type="ECO:0000313" key="1">
    <source>
        <dbReference type="EMBL" id="AET64999.1"/>
    </source>
</evidence>
<dbReference type="NCBIfam" id="NF047389">
    <property type="entry name" value="ATPase_Sll1717"/>
    <property type="match status" value="1"/>
</dbReference>
<dbReference type="Proteomes" id="UP000005877">
    <property type="component" value="Chromosome"/>
</dbReference>
<evidence type="ECO:0008006" key="3">
    <source>
        <dbReference type="Google" id="ProtNLM"/>
    </source>
</evidence>
<gene>
    <name evidence="1" type="ordered locus">Mhar_1639</name>
</gene>
<dbReference type="AlphaFoldDB" id="G7WPW8"/>